<reference evidence="2 3" key="1">
    <citation type="journal article" date="2020" name="Int. J. Syst. Evol. Microbiol.">
        <title>Reclassification of Streptomyces castelarensis and Streptomyces sporoclivatus as later heterotypic synonyms of Streptomyces antimycoticus.</title>
        <authorList>
            <person name="Komaki H."/>
            <person name="Tamura T."/>
        </authorList>
    </citation>
    <scope>NUCLEOTIDE SEQUENCE [LARGE SCALE GENOMIC DNA]</scope>
    <source>
        <strain evidence="2 3">NBRC 12839</strain>
    </source>
</reference>
<organism evidence="2 3">
    <name type="scientific">Streptomyces antimycoticus</name>
    <dbReference type="NCBI Taxonomy" id="68175"/>
    <lineage>
        <taxon>Bacteria</taxon>
        <taxon>Bacillati</taxon>
        <taxon>Actinomycetota</taxon>
        <taxon>Actinomycetes</taxon>
        <taxon>Kitasatosporales</taxon>
        <taxon>Streptomycetaceae</taxon>
        <taxon>Streptomyces</taxon>
        <taxon>Streptomyces violaceusniger group</taxon>
    </lineage>
</organism>
<dbReference type="AlphaFoldDB" id="A0A4D4KIZ9"/>
<feature type="region of interest" description="Disordered" evidence="1">
    <location>
        <begin position="22"/>
        <end position="70"/>
    </location>
</feature>
<dbReference type="EMBL" id="BJHV01000001">
    <property type="protein sequence ID" value="GDY46756.1"/>
    <property type="molecule type" value="Genomic_DNA"/>
</dbReference>
<evidence type="ECO:0000256" key="1">
    <source>
        <dbReference type="SAM" id="MobiDB-lite"/>
    </source>
</evidence>
<gene>
    <name evidence="2" type="ORF">SANT12839_076380</name>
</gene>
<dbReference type="RefSeq" id="WP_162003891.1">
    <property type="nucleotide sequence ID" value="NZ_BJHV01000001.1"/>
</dbReference>
<feature type="compositionally biased region" description="Basic and acidic residues" evidence="1">
    <location>
        <begin position="27"/>
        <end position="37"/>
    </location>
</feature>
<evidence type="ECO:0000313" key="3">
    <source>
        <dbReference type="Proteomes" id="UP000299290"/>
    </source>
</evidence>
<comment type="caution">
    <text evidence="2">The sequence shown here is derived from an EMBL/GenBank/DDBJ whole genome shotgun (WGS) entry which is preliminary data.</text>
</comment>
<accession>A0A4D4KIZ9</accession>
<sequence>MRRCTTQGDGLSVTADPLILGRITPHSAERGPTRIEGDPSLGVWRITDADSGDPVATVSGLSGPLGNTTE</sequence>
<protein>
    <submittedName>
        <fullName evidence="2">Uncharacterized protein</fullName>
    </submittedName>
</protein>
<dbReference type="Proteomes" id="UP000299290">
    <property type="component" value="Unassembled WGS sequence"/>
</dbReference>
<proteinExistence type="predicted"/>
<name>A0A4D4KIZ9_9ACTN</name>
<evidence type="ECO:0000313" key="2">
    <source>
        <dbReference type="EMBL" id="GDY46756.1"/>
    </source>
</evidence>
<keyword evidence="3" id="KW-1185">Reference proteome</keyword>